<dbReference type="EMBL" id="PPUT01000022">
    <property type="protein sequence ID" value="RDC43139.1"/>
    <property type="molecule type" value="Genomic_DNA"/>
</dbReference>
<evidence type="ECO:0000313" key="3">
    <source>
        <dbReference type="EMBL" id="RDC43139.1"/>
    </source>
</evidence>
<gene>
    <name evidence="3" type="ORF">C1850_08630</name>
</gene>
<evidence type="ECO:0000256" key="1">
    <source>
        <dbReference type="SAM" id="MobiDB-lite"/>
    </source>
</evidence>
<dbReference type="Proteomes" id="UP000253805">
    <property type="component" value="Unassembled WGS sequence"/>
</dbReference>
<keyword evidence="2" id="KW-0472">Membrane</keyword>
<reference evidence="3 4" key="1">
    <citation type="journal article" date="2018" name="Elife">
        <title>Discovery and characterization of a prevalent human gut bacterial enzyme sufficient for the inactivation of a family of plant toxins.</title>
        <authorList>
            <person name="Koppel N."/>
            <person name="Bisanz J.E."/>
            <person name="Pandelia M.E."/>
            <person name="Turnbaugh P.J."/>
            <person name="Balskus E.P."/>
        </authorList>
    </citation>
    <scope>NUCLEOTIDE SEQUENCE [LARGE SCALE GENOMIC DNA]</scope>
    <source>
        <strain evidence="3 4">OB21 GAM 11</strain>
    </source>
</reference>
<proteinExistence type="predicted"/>
<dbReference type="RefSeq" id="WP_114538947.1">
    <property type="nucleotide sequence ID" value="NZ_DBGDPA010000027.1"/>
</dbReference>
<evidence type="ECO:0000256" key="2">
    <source>
        <dbReference type="SAM" id="Phobius"/>
    </source>
</evidence>
<evidence type="ECO:0000313" key="4">
    <source>
        <dbReference type="Proteomes" id="UP000253805"/>
    </source>
</evidence>
<accession>A0A369NWR3</accession>
<protein>
    <submittedName>
        <fullName evidence="3">Uncharacterized protein</fullName>
    </submittedName>
</protein>
<feature type="compositionally biased region" description="Low complexity" evidence="1">
    <location>
        <begin position="227"/>
        <end position="251"/>
    </location>
</feature>
<dbReference type="AlphaFoldDB" id="A0A369NWR3"/>
<keyword evidence="2" id="KW-1133">Transmembrane helix</keyword>
<sequence length="258" mass="27165">MAGGSESRRSMASASVAAHRAEANVADARLARYNDRIGRVRKERAVWPGAAFIVEALLLLVFLTGSLAVLMNLNAEADRIGRESADLMDGLVLASNVAEEFAADPIAFKEAYEADPMADRWLSQPAHEVENGSDLLSAECTFRTEDTEAGTMHYLTLEVWKVRVLNDSAKAAEEGIGFAPGGLCFEKWEESPVYALETSRYVPADGARTARSATGAADDATRSVVLDDPAAPPVVGATGGPAADGADAAPTEGEVSHG</sequence>
<feature type="transmembrane region" description="Helical" evidence="2">
    <location>
        <begin position="45"/>
        <end position="71"/>
    </location>
</feature>
<organism evidence="3 4">
    <name type="scientific">Adlercreutzia equolifaciens subsp. celatus</name>
    <dbReference type="NCBI Taxonomy" id="394340"/>
    <lineage>
        <taxon>Bacteria</taxon>
        <taxon>Bacillati</taxon>
        <taxon>Actinomycetota</taxon>
        <taxon>Coriobacteriia</taxon>
        <taxon>Eggerthellales</taxon>
        <taxon>Eggerthellaceae</taxon>
        <taxon>Adlercreutzia</taxon>
    </lineage>
</organism>
<comment type="caution">
    <text evidence="3">The sequence shown here is derived from an EMBL/GenBank/DDBJ whole genome shotgun (WGS) entry which is preliminary data.</text>
</comment>
<feature type="region of interest" description="Disordered" evidence="1">
    <location>
        <begin position="207"/>
        <end position="258"/>
    </location>
</feature>
<feature type="compositionally biased region" description="Low complexity" evidence="1">
    <location>
        <begin position="207"/>
        <end position="218"/>
    </location>
</feature>
<name>A0A369NWR3_9ACTN</name>
<keyword evidence="2" id="KW-0812">Transmembrane</keyword>